<feature type="transmembrane region" description="Helical" evidence="1">
    <location>
        <begin position="83"/>
        <end position="105"/>
    </location>
</feature>
<dbReference type="AlphaFoldDB" id="A0A1Y5PMP8"/>
<gene>
    <name evidence="2" type="ORF">SPPYR_0202</name>
</gene>
<dbReference type="RefSeq" id="WP_295322678.1">
    <property type="nucleotide sequence ID" value="NZ_LT598653.1"/>
</dbReference>
<keyword evidence="1" id="KW-1133">Transmembrane helix</keyword>
<accession>A0A1Y5PMP8</accession>
<protein>
    <submittedName>
        <fullName evidence="2">Uncharacterized protein</fullName>
    </submittedName>
</protein>
<evidence type="ECO:0000256" key="1">
    <source>
        <dbReference type="SAM" id="Phobius"/>
    </source>
</evidence>
<sequence length="158" mass="17606">MRFHPFGFAFEVRTALDLAESKRRVRQCKYGVFHPDDGPRGFILGRFICLWNSMIDRQGPMLIGWMLEDGSGCRIKGQSGSDLNGILSLVIVGIIISIVAVMTVRNGHGNTSFYVMMTLSMVGLAILLIAASNERREGLPLVQFLQMATGGDERHEFR</sequence>
<name>A0A1Y5PMP8_9SPHN</name>
<dbReference type="EMBL" id="LT598653">
    <property type="protein sequence ID" value="SBV31322.1"/>
    <property type="molecule type" value="Genomic_DNA"/>
</dbReference>
<organism evidence="2">
    <name type="scientific">uncultured Sphingopyxis sp</name>
    <dbReference type="NCBI Taxonomy" id="310581"/>
    <lineage>
        <taxon>Bacteria</taxon>
        <taxon>Pseudomonadati</taxon>
        <taxon>Pseudomonadota</taxon>
        <taxon>Alphaproteobacteria</taxon>
        <taxon>Sphingomonadales</taxon>
        <taxon>Sphingomonadaceae</taxon>
        <taxon>Sphingopyxis</taxon>
        <taxon>environmental samples</taxon>
    </lineage>
</organism>
<dbReference type="KEGG" id="sphu:SPPYR_0202"/>
<feature type="transmembrane region" description="Helical" evidence="1">
    <location>
        <begin position="111"/>
        <end position="131"/>
    </location>
</feature>
<keyword evidence="1" id="KW-0472">Membrane</keyword>
<reference evidence="2" key="1">
    <citation type="submission" date="2016-03" db="EMBL/GenBank/DDBJ databases">
        <authorList>
            <person name="Ploux O."/>
        </authorList>
    </citation>
    <scope>NUCLEOTIDE SEQUENCE</scope>
    <source>
        <strain evidence="2">UC10</strain>
    </source>
</reference>
<proteinExistence type="predicted"/>
<keyword evidence="1" id="KW-0812">Transmembrane</keyword>
<evidence type="ECO:0000313" key="2">
    <source>
        <dbReference type="EMBL" id="SBV31322.1"/>
    </source>
</evidence>